<gene>
    <name evidence="4" type="ORF">SNEC2469_LOCUS30309</name>
</gene>
<comment type="similarity">
    <text evidence="1">Belongs to the peptidase S1C family.</text>
</comment>
<dbReference type="InterPro" id="IPR025926">
    <property type="entry name" value="PDZ-like_dom"/>
</dbReference>
<evidence type="ECO:0000259" key="3">
    <source>
        <dbReference type="Pfam" id="PF12812"/>
    </source>
</evidence>
<accession>A0A813BE75</accession>
<dbReference type="PRINTS" id="PR00834">
    <property type="entry name" value="PROTEASES2C"/>
</dbReference>
<dbReference type="InterPro" id="IPR009003">
    <property type="entry name" value="Peptidase_S1_PA"/>
</dbReference>
<dbReference type="Gene3D" id="2.40.10.120">
    <property type="match status" value="2"/>
</dbReference>
<comment type="caution">
    <text evidence="4">The sequence shown here is derived from an EMBL/GenBank/DDBJ whole genome shotgun (WGS) entry which is preliminary data.</text>
</comment>
<evidence type="ECO:0000313" key="5">
    <source>
        <dbReference type="Proteomes" id="UP000601435"/>
    </source>
</evidence>
<feature type="region of interest" description="Disordered" evidence="2">
    <location>
        <begin position="1"/>
        <end position="36"/>
    </location>
</feature>
<dbReference type="SUPFAM" id="SSF50156">
    <property type="entry name" value="PDZ domain-like"/>
    <property type="match status" value="1"/>
</dbReference>
<dbReference type="SUPFAM" id="SSF50494">
    <property type="entry name" value="Trypsin-like serine proteases"/>
    <property type="match status" value="2"/>
</dbReference>
<dbReference type="EMBL" id="CAJNJA010070363">
    <property type="protein sequence ID" value="CAE7900648.1"/>
    <property type="molecule type" value="Genomic_DNA"/>
</dbReference>
<name>A0A813BE75_9DINO</name>
<dbReference type="InterPro" id="IPR001940">
    <property type="entry name" value="Peptidase_S1C"/>
</dbReference>
<dbReference type="Pfam" id="PF13365">
    <property type="entry name" value="Trypsin_2"/>
    <property type="match status" value="1"/>
</dbReference>
<dbReference type="PANTHER" id="PTHR46366:SF1">
    <property type="entry name" value="PDZ DOMAIN-CONTAINING PROTEIN C1685.05"/>
    <property type="match status" value="1"/>
</dbReference>
<dbReference type="PANTHER" id="PTHR46366">
    <property type="entry name" value="PRO-APOPTOTIC SERINE PROTEASE NMA111"/>
    <property type="match status" value="1"/>
</dbReference>
<evidence type="ECO:0000256" key="2">
    <source>
        <dbReference type="SAM" id="MobiDB-lite"/>
    </source>
</evidence>
<dbReference type="GO" id="GO:0006508">
    <property type="term" value="P:proteolysis"/>
    <property type="evidence" value="ECO:0007669"/>
    <property type="project" value="InterPro"/>
</dbReference>
<evidence type="ECO:0000256" key="1">
    <source>
        <dbReference type="ARBA" id="ARBA00010541"/>
    </source>
</evidence>
<dbReference type="AlphaFoldDB" id="A0A813BE75"/>
<protein>
    <recommendedName>
        <fullName evidence="3">PDZ-like domain-containing protein</fullName>
    </recommendedName>
</protein>
<reference evidence="4" key="1">
    <citation type="submission" date="2021-02" db="EMBL/GenBank/DDBJ databases">
        <authorList>
            <person name="Dougan E. K."/>
            <person name="Rhodes N."/>
            <person name="Thang M."/>
            <person name="Chan C."/>
        </authorList>
    </citation>
    <scope>NUCLEOTIDE SEQUENCE</scope>
</reference>
<feature type="domain" description="PDZ-like" evidence="3">
    <location>
        <begin position="372"/>
        <end position="447"/>
    </location>
</feature>
<feature type="region of interest" description="Disordered" evidence="2">
    <location>
        <begin position="493"/>
        <end position="512"/>
    </location>
</feature>
<proteinExistence type="inferred from homology"/>
<keyword evidence="5" id="KW-1185">Reference proteome</keyword>
<dbReference type="Proteomes" id="UP000601435">
    <property type="component" value="Unassembled WGS sequence"/>
</dbReference>
<dbReference type="GO" id="GO:0004252">
    <property type="term" value="F:serine-type endopeptidase activity"/>
    <property type="evidence" value="ECO:0007669"/>
    <property type="project" value="InterPro"/>
</dbReference>
<dbReference type="OrthoDB" id="415215at2759"/>
<organism evidence="4 5">
    <name type="scientific">Symbiodinium necroappetens</name>
    <dbReference type="NCBI Taxonomy" id="1628268"/>
    <lineage>
        <taxon>Eukaryota</taxon>
        <taxon>Sar</taxon>
        <taxon>Alveolata</taxon>
        <taxon>Dinophyceae</taxon>
        <taxon>Suessiales</taxon>
        <taxon>Symbiodiniaceae</taxon>
        <taxon>Symbiodinium</taxon>
    </lineage>
</organism>
<dbReference type="InterPro" id="IPR036034">
    <property type="entry name" value="PDZ_sf"/>
</dbReference>
<evidence type="ECO:0000313" key="4">
    <source>
        <dbReference type="EMBL" id="CAE7900648.1"/>
    </source>
</evidence>
<dbReference type="Gene3D" id="2.30.42.10">
    <property type="match status" value="1"/>
</dbReference>
<dbReference type="Pfam" id="PF12812">
    <property type="entry name" value="PDZ_1"/>
    <property type="match status" value="1"/>
</dbReference>
<sequence length="1009" mass="110306">MLGSEEILPSASQSSEKEEALRAMTDGLSRGERPAKRQRLADGISAADAGSREWAEVISVIQPAIVALKVTFVVSFEDEHAAVAMGTGFVVDKQRGLILTNRHITGVGPVRAIAMFDRHEELDAEVIYRDPVHDFGFFRYDPSKLRLTEPAEIRLAPQELQVGTEVRIVGNDAGEKLQILSGTIARVDRNVPEINAVYCDENTFYAGAGAGTSGGSSGSPVLNKQGNAIALNAAGTDGAASAFFLPLSRVKVALQRLQDGLPVMRGTCQATFLFKAFDELRRIGLLEEHEQDVRKQVVAATGMLVVDSVLCEQKQLRPGDILLLLENRHCVDFVHLEEVLDDKVGCAVDVLVCRGGVEIAMSIDVHDLHSLIPRSYVELGMDVVHGLGYHAARRSHLPLDSGIYLARSGYVFESLGCDWGSLITSVNGKPTPSPEAFAKAIEHIPDKQYFPVHWYDLRDFRRDRALKTGFAKMSRAWSPLKLWRCASPASASPEQWTSEELPVPSRPPRRPEPLGRAAILTGGDRLVRALQTSLVTVRFRTDQRFLTEALDSGSSEGVGLLVDAKRGIALTDRHSAPQSLGAIEVTLAGCATVEAEVFFIHPQHNIALLRCDPIAVEMLIKGKLPLKSARFAKGKKASLRPGESVHFVGFDSQGNAFSAKCQVSAVYLPSGKDEFPPWTVPRFRERSLEIVVLSDTPEDARGGVLCDSRGEVRALFASFDFQSARREETTDNFGIPASVFLPLLEGIKKNPNKEPEVRSLDIEVSAVDLATLARGSPKLPKPWAEAVRKRCGQQGQVARAICVCRVLSTGVSNGLLLPGDVLLSVAGRTITQALDVEEALIPKKDRPSSRKRERSEEVLIAFLRDGKEATVAVKPSILGSEDDADLVIWAGMVLRKTPRCILERCGASIAPRAGGVFVQSILNGSPAESREFAPYCFLMEMDGQPIRQLSDVLLHGQLDRNGPAHGWVRLLLLDMNGQEQVRAVQRDPLFFPTMTLHRSPQCWRCTQKG</sequence>